<dbReference type="RefSeq" id="WP_074215017.1">
    <property type="nucleotide sequence ID" value="NZ_FSRG01000003.1"/>
</dbReference>
<evidence type="ECO:0000256" key="16">
    <source>
        <dbReference type="NCBIfam" id="TIGR01389"/>
    </source>
</evidence>
<dbReference type="SUPFAM" id="SSF47819">
    <property type="entry name" value="HRDC-like"/>
    <property type="match status" value="1"/>
</dbReference>
<dbReference type="Proteomes" id="UP000184694">
    <property type="component" value="Unassembled WGS sequence"/>
</dbReference>
<dbReference type="InterPro" id="IPR010997">
    <property type="entry name" value="HRDC-like_sf"/>
</dbReference>
<dbReference type="GO" id="GO:0009432">
    <property type="term" value="P:SOS response"/>
    <property type="evidence" value="ECO:0007669"/>
    <property type="project" value="UniProtKB-UniRule"/>
</dbReference>
<dbReference type="InterPro" id="IPR032284">
    <property type="entry name" value="RecQ_Zn-bd"/>
</dbReference>
<dbReference type="GO" id="GO:0006260">
    <property type="term" value="P:DNA replication"/>
    <property type="evidence" value="ECO:0007669"/>
    <property type="project" value="InterPro"/>
</dbReference>
<keyword evidence="11" id="KW-0238">DNA-binding</keyword>
<keyword evidence="9" id="KW-0862">Zinc</keyword>
<dbReference type="Gene3D" id="1.10.10.10">
    <property type="entry name" value="Winged helix-like DNA-binding domain superfamily/Winged helix DNA-binding domain"/>
    <property type="match status" value="1"/>
</dbReference>
<evidence type="ECO:0000256" key="3">
    <source>
        <dbReference type="ARBA" id="ARBA00005446"/>
    </source>
</evidence>
<dbReference type="PANTHER" id="PTHR13710:SF105">
    <property type="entry name" value="ATP-DEPENDENT DNA HELICASE Q1"/>
    <property type="match status" value="1"/>
</dbReference>
<dbReference type="STRING" id="1121457.SAMN02745161_0108"/>
<dbReference type="GO" id="GO:0016787">
    <property type="term" value="F:hydrolase activity"/>
    <property type="evidence" value="ECO:0007669"/>
    <property type="project" value="UniProtKB-KW"/>
</dbReference>
<keyword evidence="21" id="KW-1185">Reference proteome</keyword>
<dbReference type="FunFam" id="3.40.50.300:FF:000296">
    <property type="entry name" value="ATP-dependent DNA helicase RecQ"/>
    <property type="match status" value="1"/>
</dbReference>
<dbReference type="InterPro" id="IPR004589">
    <property type="entry name" value="DNA_helicase_ATP-dep_RecQ"/>
</dbReference>
<dbReference type="GO" id="GO:0003677">
    <property type="term" value="F:DNA binding"/>
    <property type="evidence" value="ECO:0007669"/>
    <property type="project" value="UniProtKB-KW"/>
</dbReference>
<evidence type="ECO:0000256" key="5">
    <source>
        <dbReference type="ARBA" id="ARBA00022741"/>
    </source>
</evidence>
<keyword evidence="12" id="KW-0233">DNA recombination</keyword>
<comment type="cofactor">
    <cofactor evidence="1">
        <name>Mg(2+)</name>
        <dbReference type="ChEBI" id="CHEBI:18420"/>
    </cofactor>
</comment>
<dbReference type="Pfam" id="PF00270">
    <property type="entry name" value="DEAD"/>
    <property type="match status" value="1"/>
</dbReference>
<dbReference type="Pfam" id="PF09382">
    <property type="entry name" value="RQC"/>
    <property type="match status" value="1"/>
</dbReference>
<proteinExistence type="inferred from homology"/>
<dbReference type="InterPro" id="IPR044876">
    <property type="entry name" value="HRDC_dom_sf"/>
</dbReference>
<dbReference type="InterPro" id="IPR014001">
    <property type="entry name" value="Helicase_ATP-bd"/>
</dbReference>
<keyword evidence="5" id="KW-0547">Nucleotide-binding</keyword>
<feature type="domain" description="HRDC" evidence="17">
    <location>
        <begin position="529"/>
        <end position="609"/>
    </location>
</feature>
<keyword evidence="13" id="KW-0234">DNA repair</keyword>
<evidence type="ECO:0000256" key="11">
    <source>
        <dbReference type="ARBA" id="ARBA00023125"/>
    </source>
</evidence>
<name>A0A1N6DG02_9BACT</name>
<dbReference type="GO" id="GO:0006310">
    <property type="term" value="P:DNA recombination"/>
    <property type="evidence" value="ECO:0007669"/>
    <property type="project" value="UniProtKB-UniRule"/>
</dbReference>
<dbReference type="PROSITE" id="PS50967">
    <property type="entry name" value="HRDC"/>
    <property type="match status" value="1"/>
</dbReference>
<evidence type="ECO:0000256" key="1">
    <source>
        <dbReference type="ARBA" id="ARBA00001946"/>
    </source>
</evidence>
<dbReference type="NCBIfam" id="TIGR00614">
    <property type="entry name" value="recQ_fam"/>
    <property type="match status" value="1"/>
</dbReference>
<feature type="domain" description="Helicase ATP-binding" evidence="18">
    <location>
        <begin position="26"/>
        <end position="194"/>
    </location>
</feature>
<evidence type="ECO:0000256" key="4">
    <source>
        <dbReference type="ARBA" id="ARBA00022723"/>
    </source>
</evidence>
<evidence type="ECO:0000256" key="12">
    <source>
        <dbReference type="ARBA" id="ARBA00023172"/>
    </source>
</evidence>
<evidence type="ECO:0000259" key="17">
    <source>
        <dbReference type="PROSITE" id="PS50967"/>
    </source>
</evidence>
<evidence type="ECO:0000256" key="8">
    <source>
        <dbReference type="ARBA" id="ARBA00022806"/>
    </source>
</evidence>
<evidence type="ECO:0000256" key="13">
    <source>
        <dbReference type="ARBA" id="ARBA00023204"/>
    </source>
</evidence>
<dbReference type="InterPro" id="IPR036388">
    <property type="entry name" value="WH-like_DNA-bd_sf"/>
</dbReference>
<dbReference type="CDD" id="cd17920">
    <property type="entry name" value="DEXHc_RecQ"/>
    <property type="match status" value="1"/>
</dbReference>
<comment type="catalytic activity">
    <reaction evidence="15">
        <text>Couples ATP hydrolysis with the unwinding of duplex DNA by translocating in the 3'-5' direction.</text>
        <dbReference type="EC" id="5.6.2.4"/>
    </reaction>
</comment>
<dbReference type="InterPro" id="IPR011545">
    <property type="entry name" value="DEAD/DEAH_box_helicase_dom"/>
</dbReference>
<evidence type="ECO:0000256" key="2">
    <source>
        <dbReference type="ARBA" id="ARBA00001947"/>
    </source>
</evidence>
<dbReference type="Pfam" id="PF14493">
    <property type="entry name" value="HTH_40"/>
    <property type="match status" value="1"/>
</dbReference>
<keyword evidence="14" id="KW-0413">Isomerase</keyword>
<dbReference type="InterPro" id="IPR018982">
    <property type="entry name" value="RQC_domain"/>
</dbReference>
<evidence type="ECO:0000256" key="15">
    <source>
        <dbReference type="ARBA" id="ARBA00034617"/>
    </source>
</evidence>
<dbReference type="SMART" id="SM00490">
    <property type="entry name" value="HELICc"/>
    <property type="match status" value="1"/>
</dbReference>
<dbReference type="CDD" id="cd18794">
    <property type="entry name" value="SF2_C_RecQ"/>
    <property type="match status" value="1"/>
</dbReference>
<dbReference type="InterPro" id="IPR001650">
    <property type="entry name" value="Helicase_C-like"/>
</dbReference>
<dbReference type="GO" id="GO:0006281">
    <property type="term" value="P:DNA repair"/>
    <property type="evidence" value="ECO:0007669"/>
    <property type="project" value="UniProtKB-KW"/>
</dbReference>
<evidence type="ECO:0000256" key="6">
    <source>
        <dbReference type="ARBA" id="ARBA00022763"/>
    </source>
</evidence>
<organism evidence="20 21">
    <name type="scientific">Halodesulfovibrio marinisediminis DSM 17456</name>
    <dbReference type="NCBI Taxonomy" id="1121457"/>
    <lineage>
        <taxon>Bacteria</taxon>
        <taxon>Pseudomonadati</taxon>
        <taxon>Thermodesulfobacteriota</taxon>
        <taxon>Desulfovibrionia</taxon>
        <taxon>Desulfovibrionales</taxon>
        <taxon>Desulfovibrionaceae</taxon>
        <taxon>Halodesulfovibrio</taxon>
    </lineage>
</organism>
<evidence type="ECO:0000256" key="14">
    <source>
        <dbReference type="ARBA" id="ARBA00023235"/>
    </source>
</evidence>
<dbReference type="GO" id="GO:0030894">
    <property type="term" value="C:replisome"/>
    <property type="evidence" value="ECO:0007669"/>
    <property type="project" value="TreeGrafter"/>
</dbReference>
<comment type="similarity">
    <text evidence="3">Belongs to the helicase family. RecQ subfamily.</text>
</comment>
<sequence>MNQTPLDILRTTYGFRDFRGKQEDIINHMIGGGDALVIMPTGSGKSLCYQLPSIIRKGTGIIVSPLIALMQDQVNELVQMGVRAAFLNSSQSPQEQSMVEQQLRNGELDMLYVAPERLVTPVFLALLDTIQPALFTIDEAHCVSQWGHDFRPEYTRLSILREHFPQVPVIALTATADSPTRKDIAEQLHLQQAPVFATGFDRPNITYSIQNRERGLDQLFSFIRNNYKNESGIVYCQSRKKVEDVAAKLTDAGFNALPYHAGMSAIQRNHNQSRFMMEENVIMVATIAFGMGVNKPNVRFVVHLGLPKSLEAYHQETGRAGRDGLPADALLLYNLQDIVLARRMITRSSTNRAIIEQHKFNALLGFVETTECRRNVILSYFGEHRKEKCGNCDTCLYPIETWDGTIAAQKALSCVYRTGQRFGATHLADILIGNLTKRVTEHEHNHIKTFACGKDLGKETWKGVFRQLVALQMLDSDPENGSLKLNDISWQILRSEKTVSLRRESLSATAVKHVSKKETDAAMQDALRLPDANLLLDLLKMERTRVSREQNIPPYSVLPDKTLLELVAYRPTQKDELCNIHGIGQTKLAMYGDLILTILTNFEAEHGRPNSLPSMPQRAAAKQKKKEAGKAITGTVQKSIDLFKEYGNILRVAEERSLVPGTIYGHIARAVELGEIELAAVTAQLTADEIESVRAEVAAAIGTGTGIKGAHAALHGKYDYGLLRCIAVDLQNSGSEEW</sequence>
<dbReference type="AlphaFoldDB" id="A0A1N6DG02"/>
<evidence type="ECO:0000259" key="18">
    <source>
        <dbReference type="PROSITE" id="PS51192"/>
    </source>
</evidence>
<evidence type="ECO:0000256" key="10">
    <source>
        <dbReference type="ARBA" id="ARBA00022840"/>
    </source>
</evidence>
<keyword evidence="8 20" id="KW-0347">Helicase</keyword>
<evidence type="ECO:0000313" key="20">
    <source>
        <dbReference type="EMBL" id="SIN69712.1"/>
    </source>
</evidence>
<dbReference type="SMART" id="SM00956">
    <property type="entry name" value="RQC"/>
    <property type="match status" value="1"/>
</dbReference>
<dbReference type="Pfam" id="PF00570">
    <property type="entry name" value="HRDC"/>
    <property type="match status" value="1"/>
</dbReference>
<dbReference type="Pfam" id="PF16124">
    <property type="entry name" value="RecQ_Zn_bind"/>
    <property type="match status" value="1"/>
</dbReference>
<feature type="domain" description="Helicase C-terminal" evidence="19">
    <location>
        <begin position="215"/>
        <end position="363"/>
    </location>
</feature>
<dbReference type="PROSITE" id="PS51192">
    <property type="entry name" value="HELICASE_ATP_BIND_1"/>
    <property type="match status" value="1"/>
</dbReference>
<dbReference type="InterPro" id="IPR027417">
    <property type="entry name" value="P-loop_NTPase"/>
</dbReference>
<dbReference type="SUPFAM" id="SSF52540">
    <property type="entry name" value="P-loop containing nucleoside triphosphate hydrolases"/>
    <property type="match status" value="2"/>
</dbReference>
<dbReference type="GO" id="GO:0043590">
    <property type="term" value="C:bacterial nucleoid"/>
    <property type="evidence" value="ECO:0007669"/>
    <property type="project" value="TreeGrafter"/>
</dbReference>
<dbReference type="EC" id="5.6.2.4" evidence="16"/>
<dbReference type="Gene3D" id="1.10.150.80">
    <property type="entry name" value="HRDC domain"/>
    <property type="match status" value="1"/>
</dbReference>
<dbReference type="InterPro" id="IPR002121">
    <property type="entry name" value="HRDC_dom"/>
</dbReference>
<keyword evidence="7" id="KW-0378">Hydrolase</keyword>
<keyword evidence="6" id="KW-0227">DNA damage</keyword>
<dbReference type="InterPro" id="IPR029491">
    <property type="entry name" value="Helicase_HTH"/>
</dbReference>
<evidence type="ECO:0000256" key="9">
    <source>
        <dbReference type="ARBA" id="ARBA00022833"/>
    </source>
</evidence>
<keyword evidence="4" id="KW-0479">Metal-binding</keyword>
<dbReference type="GO" id="GO:0009378">
    <property type="term" value="F:four-way junction helicase activity"/>
    <property type="evidence" value="ECO:0007669"/>
    <property type="project" value="TreeGrafter"/>
</dbReference>
<dbReference type="EMBL" id="FSRG01000003">
    <property type="protein sequence ID" value="SIN69712.1"/>
    <property type="molecule type" value="Genomic_DNA"/>
</dbReference>
<dbReference type="Gene3D" id="3.40.50.300">
    <property type="entry name" value="P-loop containing nucleotide triphosphate hydrolases"/>
    <property type="match status" value="2"/>
</dbReference>
<dbReference type="OrthoDB" id="9760034at2"/>
<dbReference type="NCBIfam" id="TIGR01389">
    <property type="entry name" value="recQ"/>
    <property type="match status" value="1"/>
</dbReference>
<dbReference type="SMART" id="SM00341">
    <property type="entry name" value="HRDC"/>
    <property type="match status" value="1"/>
</dbReference>
<comment type="cofactor">
    <cofactor evidence="2">
        <name>Zn(2+)</name>
        <dbReference type="ChEBI" id="CHEBI:29105"/>
    </cofactor>
</comment>
<dbReference type="Pfam" id="PF00271">
    <property type="entry name" value="Helicase_C"/>
    <property type="match status" value="1"/>
</dbReference>
<evidence type="ECO:0000259" key="19">
    <source>
        <dbReference type="PROSITE" id="PS51194"/>
    </source>
</evidence>
<gene>
    <name evidence="20" type="ORF">SAMN02745161_0108</name>
</gene>
<dbReference type="SMART" id="SM00487">
    <property type="entry name" value="DEXDc"/>
    <property type="match status" value="1"/>
</dbReference>
<dbReference type="GO" id="GO:0046872">
    <property type="term" value="F:metal ion binding"/>
    <property type="evidence" value="ECO:0007669"/>
    <property type="project" value="UniProtKB-KW"/>
</dbReference>
<evidence type="ECO:0000313" key="21">
    <source>
        <dbReference type="Proteomes" id="UP000184694"/>
    </source>
</evidence>
<dbReference type="PANTHER" id="PTHR13710">
    <property type="entry name" value="DNA HELICASE RECQ FAMILY MEMBER"/>
    <property type="match status" value="1"/>
</dbReference>
<dbReference type="GO" id="GO:0043138">
    <property type="term" value="F:3'-5' DNA helicase activity"/>
    <property type="evidence" value="ECO:0007669"/>
    <property type="project" value="UniProtKB-EC"/>
</dbReference>
<dbReference type="InterPro" id="IPR006293">
    <property type="entry name" value="DNA_helicase_ATP-dep_RecQ_bac"/>
</dbReference>
<protein>
    <recommendedName>
        <fullName evidence="16">DNA helicase RecQ</fullName>
        <ecNumber evidence="16">5.6.2.4</ecNumber>
    </recommendedName>
</protein>
<dbReference type="GO" id="GO:0005524">
    <property type="term" value="F:ATP binding"/>
    <property type="evidence" value="ECO:0007669"/>
    <property type="project" value="UniProtKB-KW"/>
</dbReference>
<reference evidence="21" key="1">
    <citation type="submission" date="2016-11" db="EMBL/GenBank/DDBJ databases">
        <authorList>
            <person name="Varghese N."/>
            <person name="Submissions S."/>
        </authorList>
    </citation>
    <scope>NUCLEOTIDE SEQUENCE [LARGE SCALE GENOMIC DNA]</scope>
    <source>
        <strain evidence="21">DSM 17456</strain>
    </source>
</reference>
<dbReference type="PROSITE" id="PS51194">
    <property type="entry name" value="HELICASE_CTER"/>
    <property type="match status" value="1"/>
</dbReference>
<dbReference type="FunFam" id="3.40.50.300:FF:000156">
    <property type="entry name" value="ATP-dependent DNA helicase recQ"/>
    <property type="match status" value="1"/>
</dbReference>
<evidence type="ECO:0000256" key="7">
    <source>
        <dbReference type="ARBA" id="ARBA00022801"/>
    </source>
</evidence>
<keyword evidence="10" id="KW-0067">ATP-binding</keyword>
<dbReference type="GO" id="GO:0005737">
    <property type="term" value="C:cytoplasm"/>
    <property type="evidence" value="ECO:0007669"/>
    <property type="project" value="TreeGrafter"/>
</dbReference>
<accession>A0A1N6DG02</accession>